<accession>V5RNE6</accession>
<name>V5RNE6_STRHY</name>
<evidence type="ECO:0000256" key="1">
    <source>
        <dbReference type="SAM" id="MobiDB-lite"/>
    </source>
</evidence>
<dbReference type="AlphaFoldDB" id="V5RNE6"/>
<dbReference type="SUPFAM" id="SSF46689">
    <property type="entry name" value="Homeodomain-like"/>
    <property type="match status" value="1"/>
</dbReference>
<protein>
    <submittedName>
        <fullName evidence="2">Transposase</fullName>
    </submittedName>
</protein>
<dbReference type="EMBL" id="KF647220">
    <property type="protein sequence ID" value="AHB38514.1"/>
    <property type="molecule type" value="Genomic_DNA"/>
</dbReference>
<proteinExistence type="predicted"/>
<reference evidence="2" key="1">
    <citation type="journal article" date="2013" name="ACS Chem. Biol.">
        <title>Genetic Basis for the Biosynthesis of the Pharmaceutically Important Class of Epoxyketone Proteasome Inhibitors.</title>
        <authorList>
            <person name="Schorn M."/>
            <person name="Zettler J."/>
            <person name="Noel J.P."/>
            <person name="Dorrestein P.C."/>
            <person name="Moore B.S."/>
            <person name="Kaysser L."/>
        </authorList>
    </citation>
    <scope>NUCLEOTIDE SEQUENCE</scope>
    <source>
        <strain evidence="2">ATCC 53709</strain>
    </source>
</reference>
<feature type="compositionally biased region" description="Polar residues" evidence="1">
    <location>
        <begin position="250"/>
        <end position="276"/>
    </location>
</feature>
<organism evidence="2">
    <name type="scientific">Streptomyces hygroscopicus</name>
    <dbReference type="NCBI Taxonomy" id="1912"/>
    <lineage>
        <taxon>Bacteria</taxon>
        <taxon>Bacillati</taxon>
        <taxon>Actinomycetota</taxon>
        <taxon>Actinomycetes</taxon>
        <taxon>Kitasatosporales</taxon>
        <taxon>Streptomycetaceae</taxon>
        <taxon>Streptomyces</taxon>
        <taxon>Streptomyces violaceusniger group</taxon>
    </lineage>
</organism>
<feature type="region of interest" description="Disordered" evidence="1">
    <location>
        <begin position="249"/>
        <end position="276"/>
    </location>
</feature>
<sequence length="276" mass="31196">MLLRLAYLGVTNAFAMLRLLPMTDRDKDAEILALRHQVTVLERQLGKDRIRFTPSDRAFLAALLHRLPLHVLRKLRLLVRPDTVLRWHRNLVKRRHAASCRPKRLGRPRTVHSIRILVLRLVKENPSWGYRRLHGELLVLGVKVGASTVWEILKEAGIDPAPERNSSTWTGFLRSQADALLACDFMETVTLSGVRMYVLVVIEHGSRRIRVLGATTHPSASWVAQAAKNLVMDLEDLGCRARFMIRDRTASSPPSSMPYSRTQESTSSSAASRCQG</sequence>
<evidence type="ECO:0000313" key="2">
    <source>
        <dbReference type="EMBL" id="AHB38514.1"/>
    </source>
</evidence>
<dbReference type="InterPro" id="IPR009057">
    <property type="entry name" value="Homeodomain-like_sf"/>
</dbReference>